<dbReference type="OrthoDB" id="284292at2759"/>
<proteinExistence type="inferred from homology"/>
<keyword evidence="3 4" id="KW-0143">Chaperone</keyword>
<comment type="subunit">
    <text evidence="4">Interacts with the flavoprotein subunit within the SDH catalytic dimer.</text>
</comment>
<comment type="similarity">
    <text evidence="4">Belongs to the SDHAF2 family.</text>
</comment>
<protein>
    <recommendedName>
        <fullName evidence="4">Succinate dehydrogenase assembly factor 2, mitochondrial</fullName>
        <shortName evidence="4">SDH assembly factor 2</shortName>
        <shortName evidence="4">SDHAF2</shortName>
    </recommendedName>
</protein>
<dbReference type="InterPro" id="IPR005631">
    <property type="entry name" value="SDH"/>
</dbReference>
<comment type="function">
    <text evidence="4">Plays an essential role in the assembly of succinate dehydrogenase (SDH), an enzyme complex (also referred to as respiratory complex II) that is a component of both the tricarboxylic acid (TCA) cycle and the mitochondrial electron transport chain, and which couples the oxidation of succinate to fumarate with the reduction of ubiquinone (coenzyme Q) to ubiquinol. Required for flavinylation (covalent attachment of FAD) of the flavoprotein subunit of the SDH catalytic dimer.</text>
</comment>
<comment type="subcellular location">
    <subcellularLocation>
        <location evidence="1 4">Mitochondrion matrix</location>
    </subcellularLocation>
</comment>
<name>A0A7R8WH48_9CRUS</name>
<keyword evidence="2 4" id="KW-0496">Mitochondrion</keyword>
<dbReference type="GO" id="GO:0006121">
    <property type="term" value="P:mitochondrial electron transport, succinate to ubiquinone"/>
    <property type="evidence" value="ECO:0007669"/>
    <property type="project" value="UniProtKB-UniRule"/>
</dbReference>
<dbReference type="SUPFAM" id="SSF109910">
    <property type="entry name" value="YgfY-like"/>
    <property type="match status" value="1"/>
</dbReference>
<evidence type="ECO:0000313" key="5">
    <source>
        <dbReference type="EMBL" id="CAD7231577.1"/>
    </source>
</evidence>
<dbReference type="GO" id="GO:0005759">
    <property type="term" value="C:mitochondrial matrix"/>
    <property type="evidence" value="ECO:0007669"/>
    <property type="project" value="UniProtKB-SubCell"/>
</dbReference>
<organism evidence="5">
    <name type="scientific">Cyprideis torosa</name>
    <dbReference type="NCBI Taxonomy" id="163714"/>
    <lineage>
        <taxon>Eukaryota</taxon>
        <taxon>Metazoa</taxon>
        <taxon>Ecdysozoa</taxon>
        <taxon>Arthropoda</taxon>
        <taxon>Crustacea</taxon>
        <taxon>Oligostraca</taxon>
        <taxon>Ostracoda</taxon>
        <taxon>Podocopa</taxon>
        <taxon>Podocopida</taxon>
        <taxon>Cytherocopina</taxon>
        <taxon>Cytheroidea</taxon>
        <taxon>Cytherideidae</taxon>
        <taxon>Cyprideis</taxon>
    </lineage>
</organism>
<dbReference type="HAMAP" id="MF_03057">
    <property type="entry name" value="SDHAF2"/>
    <property type="match status" value="1"/>
</dbReference>
<dbReference type="EMBL" id="OB663659">
    <property type="protein sequence ID" value="CAD7231577.1"/>
    <property type="molecule type" value="Genomic_DNA"/>
</dbReference>
<sequence length="172" mass="19992">MSNGRILLTLRLLTRNIVCKRVPLVSRRCLASLPPNSRDGPTPTDGPQPMVDFDEKYYMESTIPAYQKREGEDLDEKRARLLYQSRKRGMLENGLLLSTFAAKHLAAMSEVELDDYDKLINQPSNDWDIYYWVTGAKPTPVEFQSDILDKFKQHVQNDSKEERFRQPDLRPM</sequence>
<evidence type="ECO:0000256" key="3">
    <source>
        <dbReference type="ARBA" id="ARBA00023186"/>
    </source>
</evidence>
<reference evidence="5" key="1">
    <citation type="submission" date="2020-11" db="EMBL/GenBank/DDBJ databases">
        <authorList>
            <person name="Tran Van P."/>
        </authorList>
    </citation>
    <scope>NUCLEOTIDE SEQUENCE</scope>
</reference>
<dbReference type="AlphaFoldDB" id="A0A7R8WH48"/>
<dbReference type="PANTHER" id="PTHR12469">
    <property type="entry name" value="PROTEIN EMI5 HOMOLOG, MITOCHONDRIAL"/>
    <property type="match status" value="1"/>
</dbReference>
<evidence type="ECO:0000256" key="2">
    <source>
        <dbReference type="ARBA" id="ARBA00023128"/>
    </source>
</evidence>
<dbReference type="GO" id="GO:0006099">
    <property type="term" value="P:tricarboxylic acid cycle"/>
    <property type="evidence" value="ECO:0007669"/>
    <property type="project" value="TreeGrafter"/>
</dbReference>
<evidence type="ECO:0000256" key="1">
    <source>
        <dbReference type="ARBA" id="ARBA00004305"/>
    </source>
</evidence>
<evidence type="ECO:0000256" key="4">
    <source>
        <dbReference type="HAMAP-Rule" id="MF_03057"/>
    </source>
</evidence>
<dbReference type="GO" id="GO:0034553">
    <property type="term" value="P:mitochondrial respiratory chain complex II assembly"/>
    <property type="evidence" value="ECO:0007669"/>
    <property type="project" value="TreeGrafter"/>
</dbReference>
<gene>
    <name evidence="5" type="ORF">CTOB1V02_LOCUS9424</name>
</gene>
<dbReference type="Gene3D" id="1.10.150.250">
    <property type="entry name" value="Flavinator of succinate dehydrogenase"/>
    <property type="match status" value="1"/>
</dbReference>
<dbReference type="Pfam" id="PF03937">
    <property type="entry name" value="Sdh5"/>
    <property type="match status" value="1"/>
</dbReference>
<dbReference type="InterPro" id="IPR036714">
    <property type="entry name" value="SDH_sf"/>
</dbReference>
<dbReference type="PANTHER" id="PTHR12469:SF2">
    <property type="entry name" value="SUCCINATE DEHYDROGENASE ASSEMBLY FACTOR 2, MITOCHONDRIAL"/>
    <property type="match status" value="1"/>
</dbReference>
<dbReference type="InterPro" id="IPR028882">
    <property type="entry name" value="SDHAF2"/>
</dbReference>
<accession>A0A7R8WH48</accession>
<dbReference type="FunFam" id="1.10.150.250:FF:000002">
    <property type="entry name" value="Succinate dehydrogenase assembly factor 2, mitochondrial"/>
    <property type="match status" value="1"/>
</dbReference>